<sequence>MNEGRWNLCELRWILDEFLRAAPAAPVVDAYATIEVEDTTLDEARATVDAEPSIASAGAALAEGSDDAEPSIASDDIDITAIAADAAAGVEDKEK</sequence>
<dbReference type="EMBL" id="JAYWIO010000004">
    <property type="protein sequence ID" value="KAK7268528.1"/>
    <property type="molecule type" value="Genomic_DNA"/>
</dbReference>
<organism evidence="1 2">
    <name type="scientific">Crotalaria pallida</name>
    <name type="common">Smooth rattlebox</name>
    <name type="synonym">Crotalaria striata</name>
    <dbReference type="NCBI Taxonomy" id="3830"/>
    <lineage>
        <taxon>Eukaryota</taxon>
        <taxon>Viridiplantae</taxon>
        <taxon>Streptophyta</taxon>
        <taxon>Embryophyta</taxon>
        <taxon>Tracheophyta</taxon>
        <taxon>Spermatophyta</taxon>
        <taxon>Magnoliopsida</taxon>
        <taxon>eudicotyledons</taxon>
        <taxon>Gunneridae</taxon>
        <taxon>Pentapetalae</taxon>
        <taxon>rosids</taxon>
        <taxon>fabids</taxon>
        <taxon>Fabales</taxon>
        <taxon>Fabaceae</taxon>
        <taxon>Papilionoideae</taxon>
        <taxon>50 kb inversion clade</taxon>
        <taxon>genistoids sensu lato</taxon>
        <taxon>core genistoids</taxon>
        <taxon>Crotalarieae</taxon>
        <taxon>Crotalaria</taxon>
    </lineage>
</organism>
<dbReference type="Proteomes" id="UP001372338">
    <property type="component" value="Unassembled WGS sequence"/>
</dbReference>
<proteinExistence type="predicted"/>
<keyword evidence="2" id="KW-1185">Reference proteome</keyword>
<evidence type="ECO:0000313" key="1">
    <source>
        <dbReference type="EMBL" id="KAK7268528.1"/>
    </source>
</evidence>
<dbReference type="AlphaFoldDB" id="A0AAN9F6Z1"/>
<reference evidence="1 2" key="1">
    <citation type="submission" date="2024-01" db="EMBL/GenBank/DDBJ databases">
        <title>The genomes of 5 underutilized Papilionoideae crops provide insights into root nodulation and disease resistanc.</title>
        <authorList>
            <person name="Yuan L."/>
        </authorList>
    </citation>
    <scope>NUCLEOTIDE SEQUENCE [LARGE SCALE GENOMIC DNA]</scope>
    <source>
        <strain evidence="1">ZHUSHIDOU_FW_LH</strain>
        <tissue evidence="1">Leaf</tissue>
    </source>
</reference>
<gene>
    <name evidence="1" type="ORF">RIF29_21228</name>
</gene>
<accession>A0AAN9F6Z1</accession>
<evidence type="ECO:0000313" key="2">
    <source>
        <dbReference type="Proteomes" id="UP001372338"/>
    </source>
</evidence>
<comment type="caution">
    <text evidence="1">The sequence shown here is derived from an EMBL/GenBank/DDBJ whole genome shotgun (WGS) entry which is preliminary data.</text>
</comment>
<name>A0AAN9F6Z1_CROPI</name>
<protein>
    <submittedName>
        <fullName evidence="1">Uncharacterized protein</fullName>
    </submittedName>
</protein>